<evidence type="ECO:0008006" key="3">
    <source>
        <dbReference type="Google" id="ProtNLM"/>
    </source>
</evidence>
<dbReference type="Proteomes" id="UP001056035">
    <property type="component" value="Chromosome"/>
</dbReference>
<evidence type="ECO:0000313" key="2">
    <source>
        <dbReference type="Proteomes" id="UP001056035"/>
    </source>
</evidence>
<organism evidence="1 2">
    <name type="scientific">Paraconexibacter antarcticus</name>
    <dbReference type="NCBI Taxonomy" id="2949664"/>
    <lineage>
        <taxon>Bacteria</taxon>
        <taxon>Bacillati</taxon>
        <taxon>Actinomycetota</taxon>
        <taxon>Thermoleophilia</taxon>
        <taxon>Solirubrobacterales</taxon>
        <taxon>Paraconexibacteraceae</taxon>
        <taxon>Paraconexibacter</taxon>
    </lineage>
</organism>
<accession>A0ABY5DVH2</accession>
<keyword evidence="2" id="KW-1185">Reference proteome</keyword>
<protein>
    <recommendedName>
        <fullName evidence="3">PilZ domain-containing protein</fullName>
    </recommendedName>
</protein>
<proteinExistence type="predicted"/>
<reference evidence="1 2" key="1">
    <citation type="submission" date="2022-06" db="EMBL/GenBank/DDBJ databases">
        <title>Paraconexibacter antarcticus.</title>
        <authorList>
            <person name="Kim C.S."/>
        </authorList>
    </citation>
    <scope>NUCLEOTIDE SEQUENCE [LARGE SCALE GENOMIC DNA]</scope>
    <source>
        <strain evidence="1 2">02-257</strain>
    </source>
</reference>
<gene>
    <name evidence="1" type="ORF">NBH00_00440</name>
</gene>
<dbReference type="RefSeq" id="WP_254571391.1">
    <property type="nucleotide sequence ID" value="NZ_CP098502.1"/>
</dbReference>
<sequence>MHGPTRADVVTLVVPQREQFSARVEDSASTWVDVALLDSPRTSLPQLERSRVFLQFAGAQGLCRISGELSRRPQDRGLRIVGYGSGEVLRFVHRGNVQLLRRAELVRSTTNARMVVLRSGSADHVAVEARCVELSGAMLRVQGVPFAATGQLFEFDLFLIPREAAIRGQFRVERVSGDGVLEGRLTRLTTTDRGRLVRWAAEHQGRRVA</sequence>
<dbReference type="EMBL" id="CP098502">
    <property type="protein sequence ID" value="UTI64692.1"/>
    <property type="molecule type" value="Genomic_DNA"/>
</dbReference>
<name>A0ABY5DVH2_9ACTN</name>
<evidence type="ECO:0000313" key="1">
    <source>
        <dbReference type="EMBL" id="UTI64692.1"/>
    </source>
</evidence>